<evidence type="ECO:0000313" key="2">
    <source>
        <dbReference type="Proteomes" id="UP000553193"/>
    </source>
</evidence>
<evidence type="ECO:0008006" key="3">
    <source>
        <dbReference type="Google" id="ProtNLM"/>
    </source>
</evidence>
<dbReference type="GO" id="GO:0044781">
    <property type="term" value="P:bacterial-type flagellum organization"/>
    <property type="evidence" value="ECO:0007669"/>
    <property type="project" value="InterPro"/>
</dbReference>
<gene>
    <name evidence="1" type="ORF">GGQ83_002651</name>
</gene>
<dbReference type="Pfam" id="PF10768">
    <property type="entry name" value="FliX"/>
    <property type="match status" value="1"/>
</dbReference>
<proteinExistence type="predicted"/>
<evidence type="ECO:0000313" key="1">
    <source>
        <dbReference type="EMBL" id="MBB3899203.1"/>
    </source>
</evidence>
<keyword evidence="2" id="KW-1185">Reference proteome</keyword>
<dbReference type="EMBL" id="JACIDJ010000004">
    <property type="protein sequence ID" value="MBB3899203.1"/>
    <property type="molecule type" value="Genomic_DNA"/>
</dbReference>
<comment type="caution">
    <text evidence="1">The sequence shown here is derived from an EMBL/GenBank/DDBJ whole genome shotgun (WGS) entry which is preliminary data.</text>
</comment>
<sequence>MVEPIRGYGVTARRAARGPAGFRLAESEAPAHAAAIAPMAGLGMGVPPPALTPAERDATAARRGQALLQELTGLQAGLLAGQLPESALRRLAALAEGEAGHDPALRELVGGIALRARITLARLGR</sequence>
<name>A0A840AFE9_9PROT</name>
<protein>
    <recommendedName>
        <fullName evidence="3">Class II flagellar assembly regulator</fullName>
    </recommendedName>
</protein>
<dbReference type="AlphaFoldDB" id="A0A840AFE9"/>
<dbReference type="RefSeq" id="WP_184384762.1">
    <property type="nucleotide sequence ID" value="NZ_JACIDJ010000004.1"/>
</dbReference>
<reference evidence="1 2" key="1">
    <citation type="submission" date="2020-08" db="EMBL/GenBank/DDBJ databases">
        <title>Genomic Encyclopedia of Type Strains, Phase IV (KMG-IV): sequencing the most valuable type-strain genomes for metagenomic binning, comparative biology and taxonomic classification.</title>
        <authorList>
            <person name="Goeker M."/>
        </authorList>
    </citation>
    <scope>NUCLEOTIDE SEQUENCE [LARGE SCALE GENOMIC DNA]</scope>
    <source>
        <strain evidence="1 2">DSM 19979</strain>
    </source>
</reference>
<accession>A0A840AFE9</accession>
<organism evidence="1 2">
    <name type="scientific">Roseococcus suduntuyensis</name>
    <dbReference type="NCBI Taxonomy" id="455361"/>
    <lineage>
        <taxon>Bacteria</taxon>
        <taxon>Pseudomonadati</taxon>
        <taxon>Pseudomonadota</taxon>
        <taxon>Alphaproteobacteria</taxon>
        <taxon>Acetobacterales</taxon>
        <taxon>Roseomonadaceae</taxon>
        <taxon>Roseococcus</taxon>
    </lineage>
</organism>
<dbReference type="InterPro" id="IPR019704">
    <property type="entry name" value="Flagellar_assmbl_FliX_class2"/>
</dbReference>
<dbReference type="Proteomes" id="UP000553193">
    <property type="component" value="Unassembled WGS sequence"/>
</dbReference>